<dbReference type="Proteomes" id="UP000006454">
    <property type="component" value="Unassembled WGS sequence"/>
</dbReference>
<evidence type="ECO:0000313" key="1">
    <source>
        <dbReference type="EMBL" id="EAA23241.1"/>
    </source>
</evidence>
<dbReference type="AlphaFoldDB" id="Q7P3T0"/>
<proteinExistence type="predicted"/>
<evidence type="ECO:0000313" key="2">
    <source>
        <dbReference type="Proteomes" id="UP000006454"/>
    </source>
</evidence>
<gene>
    <name evidence="1" type="ORF">FNV0123</name>
</gene>
<organism evidence="1 2">
    <name type="scientific">Fusobacterium vincentii ATCC 49256</name>
    <dbReference type="NCBI Taxonomy" id="209882"/>
    <lineage>
        <taxon>Bacteria</taxon>
        <taxon>Fusobacteriati</taxon>
        <taxon>Fusobacteriota</taxon>
        <taxon>Fusobacteriia</taxon>
        <taxon>Fusobacteriales</taxon>
        <taxon>Fusobacteriaceae</taxon>
        <taxon>Fusobacterium</taxon>
    </lineage>
</organism>
<dbReference type="EMBL" id="AABF01000179">
    <property type="protein sequence ID" value="EAA23241.1"/>
    <property type="molecule type" value="Genomic_DNA"/>
</dbReference>
<protein>
    <submittedName>
        <fullName evidence="1">Uncharacterized protein</fullName>
    </submittedName>
</protein>
<sequence length="106" mass="12549">MIVMDKFLKEFEKLEKRTKDMIEKENGSHNISDFLTDNFIRKYTKLNSLDEFLNLAGIKTQKDFDTKTSELDEITKKYSSFSSFQKMLDTAAEQYMQKALDKAWKL</sequence>
<reference evidence="1 2" key="1">
    <citation type="journal article" date="2003" name="Genome Res.">
        <title>Genome analysis of F. nucleatum sub spp vincentii and its comparison with the genome of F. nucleatum ATCC 25586.</title>
        <authorList>
            <person name="Kapatral V."/>
            <person name="Ivanova N."/>
            <person name="Anderson I."/>
            <person name="Reznik G."/>
            <person name="Bhattacharyya A."/>
            <person name="Gardner W.L."/>
            <person name="Mikhailova N."/>
            <person name="Lapidus A."/>
            <person name="Larsen N."/>
            <person name="D'Souza M."/>
            <person name="Walunas T."/>
            <person name="Haselkorn R."/>
            <person name="Overbeek R."/>
            <person name="Kyrpides N."/>
        </authorList>
    </citation>
    <scope>NUCLEOTIDE SEQUENCE [LARGE SCALE GENOMIC DNA]</scope>
    <source>
        <strain evidence="1 2">ATCC 49256</strain>
    </source>
</reference>
<name>Q7P3T0_FUSVC</name>
<comment type="caution">
    <text evidence="1">The sequence shown here is derived from an EMBL/GenBank/DDBJ whole genome shotgun (WGS) entry which is preliminary data.</text>
</comment>
<accession>Q7P3T0</accession>